<feature type="compositionally biased region" description="Acidic residues" evidence="1">
    <location>
        <begin position="340"/>
        <end position="349"/>
    </location>
</feature>
<comment type="caution">
    <text evidence="2">The sequence shown here is derived from an EMBL/GenBank/DDBJ whole genome shotgun (WGS) entry which is preliminary data.</text>
</comment>
<feature type="compositionally biased region" description="Low complexity" evidence="1">
    <location>
        <begin position="54"/>
        <end position="69"/>
    </location>
</feature>
<protein>
    <submittedName>
        <fullName evidence="2">Uncharacterized protein</fullName>
    </submittedName>
</protein>
<dbReference type="EMBL" id="BRXY01000083">
    <property type="protein sequence ID" value="GMH63238.1"/>
    <property type="molecule type" value="Genomic_DNA"/>
</dbReference>
<dbReference type="OrthoDB" id="193232at2759"/>
<feature type="compositionally biased region" description="Basic and acidic residues" evidence="1">
    <location>
        <begin position="7"/>
        <end position="50"/>
    </location>
</feature>
<dbReference type="AlphaFoldDB" id="A0A9W7E5I5"/>
<proteinExistence type="predicted"/>
<evidence type="ECO:0000313" key="3">
    <source>
        <dbReference type="Proteomes" id="UP001165085"/>
    </source>
</evidence>
<accession>A0A9W7E5I5</accession>
<gene>
    <name evidence="2" type="ORF">TrST_g6346</name>
</gene>
<feature type="region of interest" description="Disordered" evidence="1">
    <location>
        <begin position="328"/>
        <end position="349"/>
    </location>
</feature>
<feature type="region of interest" description="Disordered" evidence="1">
    <location>
        <begin position="1"/>
        <end position="104"/>
    </location>
</feature>
<sequence length="349" mass="39547">MYNYDKYMYDLKRNSPPEKTPISKEELMKRTYRKSVEDMIRDSNRRREENVLQTLSKTSPSSSPPQTNSYIYTPKKTAHGSPLTSHTFRDRNKSKEIGSNGHVSGRTYVPRAAYKGGGLKDDKLTRKILSLSEPVSLLDPRPSTSSIVDGGAICGRLVRTLYTSPLLNGGLRQRSPHKEIQPPLRFKAQTESERVSDSISYNAVQDQGPYQGSIGREVVWRPVTPEKWVGGRFNRVMTPADNVRERMDGGKVDLNSREKFVVSPIAGGGMRSRDKSVELAGEFRDAERDVWTRSPHSYKNPVVWESPDYPEPHEVTLKNSLREVKYANWEKPNRGGEESPGPDEDNLSY</sequence>
<evidence type="ECO:0000313" key="2">
    <source>
        <dbReference type="EMBL" id="GMH63238.1"/>
    </source>
</evidence>
<keyword evidence="3" id="KW-1185">Reference proteome</keyword>
<organism evidence="2 3">
    <name type="scientific">Triparma strigata</name>
    <dbReference type="NCBI Taxonomy" id="1606541"/>
    <lineage>
        <taxon>Eukaryota</taxon>
        <taxon>Sar</taxon>
        <taxon>Stramenopiles</taxon>
        <taxon>Ochrophyta</taxon>
        <taxon>Bolidophyceae</taxon>
        <taxon>Parmales</taxon>
        <taxon>Triparmaceae</taxon>
        <taxon>Triparma</taxon>
    </lineage>
</organism>
<name>A0A9W7E5I5_9STRA</name>
<dbReference type="Proteomes" id="UP001165085">
    <property type="component" value="Unassembled WGS sequence"/>
</dbReference>
<evidence type="ECO:0000256" key="1">
    <source>
        <dbReference type="SAM" id="MobiDB-lite"/>
    </source>
</evidence>
<reference evidence="3" key="1">
    <citation type="journal article" date="2023" name="Commun. Biol.">
        <title>Genome analysis of Parmales, the sister group of diatoms, reveals the evolutionary specialization of diatoms from phago-mixotrophs to photoautotrophs.</title>
        <authorList>
            <person name="Ban H."/>
            <person name="Sato S."/>
            <person name="Yoshikawa S."/>
            <person name="Yamada K."/>
            <person name="Nakamura Y."/>
            <person name="Ichinomiya M."/>
            <person name="Sato N."/>
            <person name="Blanc-Mathieu R."/>
            <person name="Endo H."/>
            <person name="Kuwata A."/>
            <person name="Ogata H."/>
        </authorList>
    </citation>
    <scope>NUCLEOTIDE SEQUENCE [LARGE SCALE GENOMIC DNA]</scope>
    <source>
        <strain evidence="3">NIES 3701</strain>
    </source>
</reference>
<feature type="compositionally biased region" description="Basic and acidic residues" evidence="1">
    <location>
        <begin position="87"/>
        <end position="96"/>
    </location>
</feature>